<dbReference type="PANTHER" id="PTHR36833:SF1">
    <property type="entry name" value="INTEGRAL MEMBRANE TRANSPORT PROTEIN"/>
    <property type="match status" value="1"/>
</dbReference>
<keyword evidence="1" id="KW-1133">Transmembrane helix</keyword>
<evidence type="ECO:0000256" key="1">
    <source>
        <dbReference type="SAM" id="Phobius"/>
    </source>
</evidence>
<sequence length="263" mass="28000">MLKLIRLFGLLFSLSVRRSLAFRGDLVFEIGLAVLTLASSLIALAMVFTRTDDLNGWRLGEAVVLLGIFQIVSGLRAAFVEPNVQWFNGKINSGKLDEVLVQPAPAIFLVTLGTCAPLALTQVVLGAGAIVLGMREAGVTPTVLGVLGWLILVVAATAVMWATRVLTAAVAFWALGLELGVAYDALWQFARYPIGIYPVALQLLFTYVLPIAFVATVPAEVLLSGDASGFAAVLVALAVALAACALAWLIWRRALRRYTSATS</sequence>
<proteinExistence type="predicted"/>
<dbReference type="InterPro" id="IPR010390">
    <property type="entry name" value="ABC-2_transporter-like"/>
</dbReference>
<keyword evidence="3" id="KW-1185">Reference proteome</keyword>
<accession>A0ABP4RBJ0</accession>
<protein>
    <submittedName>
        <fullName evidence="2">ABC transporter permease</fullName>
    </submittedName>
</protein>
<feature type="transmembrane region" description="Helical" evidence="1">
    <location>
        <begin position="168"/>
        <end position="187"/>
    </location>
</feature>
<feature type="transmembrane region" description="Helical" evidence="1">
    <location>
        <begin position="106"/>
        <end position="131"/>
    </location>
</feature>
<feature type="transmembrane region" description="Helical" evidence="1">
    <location>
        <begin position="143"/>
        <end position="162"/>
    </location>
</feature>
<organism evidence="2 3">
    <name type="scientific">Nonomuraea maheshkhaliensis</name>
    <dbReference type="NCBI Taxonomy" id="419590"/>
    <lineage>
        <taxon>Bacteria</taxon>
        <taxon>Bacillati</taxon>
        <taxon>Actinomycetota</taxon>
        <taxon>Actinomycetes</taxon>
        <taxon>Streptosporangiales</taxon>
        <taxon>Streptosporangiaceae</taxon>
        <taxon>Nonomuraea</taxon>
    </lineage>
</organism>
<keyword evidence="1" id="KW-0812">Transmembrane</keyword>
<feature type="transmembrane region" description="Helical" evidence="1">
    <location>
        <begin position="60"/>
        <end position="79"/>
    </location>
</feature>
<keyword evidence="1" id="KW-0472">Membrane</keyword>
<name>A0ABP4RBJ0_9ACTN</name>
<dbReference type="RefSeq" id="WP_346106793.1">
    <property type="nucleotide sequence ID" value="NZ_BAAAMU010000026.1"/>
</dbReference>
<reference evidence="3" key="1">
    <citation type="journal article" date="2019" name="Int. J. Syst. Evol. Microbiol.">
        <title>The Global Catalogue of Microorganisms (GCM) 10K type strain sequencing project: providing services to taxonomists for standard genome sequencing and annotation.</title>
        <authorList>
            <consortium name="The Broad Institute Genomics Platform"/>
            <consortium name="The Broad Institute Genome Sequencing Center for Infectious Disease"/>
            <person name="Wu L."/>
            <person name="Ma J."/>
        </authorList>
    </citation>
    <scope>NUCLEOTIDE SEQUENCE [LARGE SCALE GENOMIC DNA]</scope>
    <source>
        <strain evidence="3">JCM 13929</strain>
    </source>
</reference>
<feature type="transmembrane region" description="Helical" evidence="1">
    <location>
        <begin position="31"/>
        <end position="48"/>
    </location>
</feature>
<dbReference type="EMBL" id="BAAAMU010000026">
    <property type="protein sequence ID" value="GAA1639008.1"/>
    <property type="molecule type" value="Genomic_DNA"/>
</dbReference>
<dbReference type="PANTHER" id="PTHR36833">
    <property type="entry name" value="SLR0610 PROTEIN-RELATED"/>
    <property type="match status" value="1"/>
</dbReference>
<feature type="transmembrane region" description="Helical" evidence="1">
    <location>
        <begin position="229"/>
        <end position="251"/>
    </location>
</feature>
<feature type="transmembrane region" description="Helical" evidence="1">
    <location>
        <begin position="194"/>
        <end position="217"/>
    </location>
</feature>
<comment type="caution">
    <text evidence="2">The sequence shown here is derived from an EMBL/GenBank/DDBJ whole genome shotgun (WGS) entry which is preliminary data.</text>
</comment>
<evidence type="ECO:0000313" key="2">
    <source>
        <dbReference type="EMBL" id="GAA1639008.1"/>
    </source>
</evidence>
<dbReference type="Pfam" id="PF06182">
    <property type="entry name" value="ABC2_membrane_6"/>
    <property type="match status" value="1"/>
</dbReference>
<gene>
    <name evidence="2" type="ORF">GCM10009733_040230</name>
</gene>
<dbReference type="Proteomes" id="UP001500064">
    <property type="component" value="Unassembled WGS sequence"/>
</dbReference>
<evidence type="ECO:0000313" key="3">
    <source>
        <dbReference type="Proteomes" id="UP001500064"/>
    </source>
</evidence>